<dbReference type="FunFam" id="3.40.50.720:FF:000241">
    <property type="entry name" value="ketimine reductase mu-crystallin"/>
    <property type="match status" value="1"/>
</dbReference>
<dbReference type="GO" id="GO:0050241">
    <property type="term" value="F:pyrroline-2-carboxylate reductase activity"/>
    <property type="evidence" value="ECO:0007669"/>
    <property type="project" value="UniProtKB-EC"/>
</dbReference>
<evidence type="ECO:0000256" key="12">
    <source>
        <dbReference type="ARBA" id="ARBA00093263"/>
    </source>
</evidence>
<comment type="subunit">
    <text evidence="15">Homodimer. Binds the thyroid hormone triiodothyronine (T3); T3 binding inhibits enzymatic activity.</text>
</comment>
<gene>
    <name evidence="18" type="ORF">TRIADDRAFT_22495</name>
</gene>
<sequence length="314" mass="34349">MSNLLFIDEKTVQSLLDIRQLVDIIERALINFSIKAETIAQPIRTVVNIPSQSAHFFNMPCYSQQDNALATKLACLFPNNYKLALPTIHAVILLFDCNTGVPQAIIDADYVTEMRTAAASAVATKYLVNDNYNILCIIGSGAQARSHLLVMKAIFQFSEIRICSRSKSNAERLAKDTNTHAVIYDCVQDAVQDADVICTTTNTVDPIVFEKWIKQGAHINAVGACTPQRREIDGELMRNAVVVADSRESAKNEAGDIILANASVDAEIGEIASGKVTIDTNQTTVFESLGLAIEDAVCARLIYDLYNSRNVTTS</sequence>
<comment type="catalytic activity">
    <reaction evidence="13">
        <text>L-proline + NAD(+) = 1-pyrroline-2-carboxylate + NADH + H(+)</text>
        <dbReference type="Rhea" id="RHEA:20321"/>
        <dbReference type="ChEBI" id="CHEBI:15378"/>
        <dbReference type="ChEBI" id="CHEBI:39785"/>
        <dbReference type="ChEBI" id="CHEBI:57540"/>
        <dbReference type="ChEBI" id="CHEBI:57945"/>
        <dbReference type="ChEBI" id="CHEBI:60039"/>
        <dbReference type="EC" id="1.5.1.1"/>
    </reaction>
    <physiologicalReaction direction="right-to-left" evidence="13">
        <dbReference type="Rhea" id="RHEA:20323"/>
    </physiologicalReaction>
</comment>
<dbReference type="Proteomes" id="UP000009022">
    <property type="component" value="Unassembled WGS sequence"/>
</dbReference>
<dbReference type="RefSeq" id="XP_002110326.1">
    <property type="nucleotide sequence ID" value="XM_002110290.1"/>
</dbReference>
<dbReference type="FunFam" id="3.30.1780.10:FF:000002">
    <property type="entry name" value="Ornithine cyclodeaminase"/>
    <property type="match status" value="1"/>
</dbReference>
<dbReference type="eggNOG" id="KOG3007">
    <property type="taxonomic scope" value="Eukaryota"/>
</dbReference>
<comment type="catalytic activity">
    <reaction evidence="8">
        <text>(3R)-1,4-thiomorpholine-3-carboxylate + NAD(+) = 3,4-dehydrothiomorpholine-3-carboxylate + NADH + 2 H(+)</text>
        <dbReference type="Rhea" id="RHEA:12504"/>
        <dbReference type="ChEBI" id="CHEBI:15378"/>
        <dbReference type="ChEBI" id="CHEBI:57540"/>
        <dbReference type="ChEBI" id="CHEBI:57945"/>
        <dbReference type="ChEBI" id="CHEBI:58517"/>
        <dbReference type="ChEBI" id="CHEBI:176873"/>
        <dbReference type="EC" id="1.5.1.25"/>
    </reaction>
    <physiologicalReaction direction="right-to-left" evidence="8">
        <dbReference type="Rhea" id="RHEA:12506"/>
    </physiologicalReaction>
</comment>
<evidence type="ECO:0000256" key="8">
    <source>
        <dbReference type="ARBA" id="ARBA00093226"/>
    </source>
</evidence>
<evidence type="ECO:0000256" key="16">
    <source>
        <dbReference type="ARBA" id="ARBA00093598"/>
    </source>
</evidence>
<dbReference type="PANTHER" id="PTHR13812:SF19">
    <property type="entry name" value="KETIMINE REDUCTASE MU-CRYSTALLIN"/>
    <property type="match status" value="1"/>
</dbReference>
<dbReference type="GO" id="GO:0042562">
    <property type="term" value="F:hormone binding"/>
    <property type="evidence" value="ECO:0000318"/>
    <property type="project" value="GO_Central"/>
</dbReference>
<evidence type="ECO:0000256" key="11">
    <source>
        <dbReference type="ARBA" id="ARBA00093250"/>
    </source>
</evidence>
<dbReference type="InParanoid" id="B3RRE4"/>
<dbReference type="EC" id="1.5.1.25" evidence="2"/>
<comment type="catalytic activity">
    <reaction evidence="14">
        <text>L-pipecolate + NADP(+) = Delta(1)-piperideine-2-carboxylate + NADPH + H(+)</text>
        <dbReference type="Rhea" id="RHEA:12524"/>
        <dbReference type="ChEBI" id="CHEBI:15378"/>
        <dbReference type="ChEBI" id="CHEBI:57783"/>
        <dbReference type="ChEBI" id="CHEBI:58349"/>
        <dbReference type="ChEBI" id="CHEBI:61185"/>
        <dbReference type="ChEBI" id="CHEBI:77631"/>
        <dbReference type="EC" id="1.5.1.1"/>
    </reaction>
    <physiologicalReaction direction="right-to-left" evidence="14">
        <dbReference type="Rhea" id="RHEA:12526"/>
    </physiologicalReaction>
</comment>
<dbReference type="FunCoup" id="B3RRE4">
    <property type="interactions" value="13"/>
</dbReference>
<dbReference type="EC" id="1.5.1.1" evidence="16"/>
<evidence type="ECO:0000256" key="7">
    <source>
        <dbReference type="ARBA" id="ARBA00093203"/>
    </source>
</evidence>
<accession>B3RRE4</accession>
<comment type="catalytic activity">
    <reaction evidence="7">
        <text>L-proline + NADP(+) = 1-pyrroline-2-carboxylate + NADPH + H(+)</text>
        <dbReference type="Rhea" id="RHEA:20317"/>
        <dbReference type="ChEBI" id="CHEBI:15378"/>
        <dbReference type="ChEBI" id="CHEBI:39785"/>
        <dbReference type="ChEBI" id="CHEBI:57783"/>
        <dbReference type="ChEBI" id="CHEBI:58349"/>
        <dbReference type="ChEBI" id="CHEBI:60039"/>
        <dbReference type="EC" id="1.5.1.1"/>
    </reaction>
    <physiologicalReaction direction="right-to-left" evidence="7">
        <dbReference type="Rhea" id="RHEA:20319"/>
    </physiologicalReaction>
</comment>
<evidence type="ECO:0000256" key="1">
    <source>
        <dbReference type="ARBA" id="ARBA00008903"/>
    </source>
</evidence>
<dbReference type="AlphaFoldDB" id="B3RRE4"/>
<evidence type="ECO:0000256" key="2">
    <source>
        <dbReference type="ARBA" id="ARBA00012883"/>
    </source>
</evidence>
<comment type="catalytic activity">
    <reaction evidence="10">
        <text>(R)-lanthionine ketimine + NADPH + 2 H(+) = (3R,5R)-1,4-thiomorpholine-3,5-dicarboxylate + NADP(+)</text>
        <dbReference type="Rhea" id="RHEA:68040"/>
        <dbReference type="ChEBI" id="CHEBI:15378"/>
        <dbReference type="ChEBI" id="CHEBI:57783"/>
        <dbReference type="ChEBI" id="CHEBI:58349"/>
        <dbReference type="ChEBI" id="CHEBI:176891"/>
        <dbReference type="ChEBI" id="CHEBI:176892"/>
    </reaction>
    <physiologicalReaction direction="left-to-right" evidence="10">
        <dbReference type="Rhea" id="RHEA:68041"/>
    </physiologicalReaction>
</comment>
<dbReference type="Gene3D" id="3.40.50.720">
    <property type="entry name" value="NAD(P)-binding Rossmann-like Domain"/>
    <property type="match status" value="1"/>
</dbReference>
<dbReference type="OrthoDB" id="41492at2759"/>
<evidence type="ECO:0000256" key="15">
    <source>
        <dbReference type="ARBA" id="ARBA00093567"/>
    </source>
</evidence>
<dbReference type="KEGG" id="tad:TRIADDRAFT_22495"/>
<evidence type="ECO:0000256" key="5">
    <source>
        <dbReference type="ARBA" id="ARBA00093190"/>
    </source>
</evidence>
<evidence type="ECO:0000313" key="18">
    <source>
        <dbReference type="EMBL" id="EDV26330.1"/>
    </source>
</evidence>
<dbReference type="PIRSF" id="PIRSF001439">
    <property type="entry name" value="CryM"/>
    <property type="match status" value="1"/>
</dbReference>
<dbReference type="EMBL" id="DS985243">
    <property type="protein sequence ID" value="EDV26330.1"/>
    <property type="molecule type" value="Genomic_DNA"/>
</dbReference>
<comment type="similarity">
    <text evidence="1">Belongs to the ornithine cyclodeaminase/mu-crystallin family.</text>
</comment>
<evidence type="ECO:0000256" key="17">
    <source>
        <dbReference type="ARBA" id="ARBA00093650"/>
    </source>
</evidence>
<dbReference type="GO" id="GO:0005737">
    <property type="term" value="C:cytoplasm"/>
    <property type="evidence" value="ECO:0000318"/>
    <property type="project" value="GO_Central"/>
</dbReference>
<keyword evidence="19" id="KW-1185">Reference proteome</keyword>
<dbReference type="HOGENOM" id="CLU_042088_1_1_1"/>
<evidence type="ECO:0000313" key="19">
    <source>
        <dbReference type="Proteomes" id="UP000009022"/>
    </source>
</evidence>
<dbReference type="SUPFAM" id="SSF51735">
    <property type="entry name" value="NAD(P)-binding Rossmann-fold domains"/>
    <property type="match status" value="1"/>
</dbReference>
<dbReference type="Pfam" id="PF02423">
    <property type="entry name" value="OCD_Mu_crystall"/>
    <property type="match status" value="1"/>
</dbReference>
<evidence type="ECO:0000256" key="9">
    <source>
        <dbReference type="ARBA" id="ARBA00093227"/>
    </source>
</evidence>
<dbReference type="PANTHER" id="PTHR13812">
    <property type="entry name" value="KETIMINE REDUCTASE MU-CRYSTALLIN"/>
    <property type="match status" value="1"/>
</dbReference>
<evidence type="ECO:0000256" key="4">
    <source>
        <dbReference type="ARBA" id="ARBA00033420"/>
    </source>
</evidence>
<dbReference type="InterPro" id="IPR023401">
    <property type="entry name" value="ODC_N"/>
</dbReference>
<dbReference type="GeneID" id="6752071"/>
<reference evidence="18 19" key="1">
    <citation type="journal article" date="2008" name="Nature">
        <title>The Trichoplax genome and the nature of placozoans.</title>
        <authorList>
            <person name="Srivastava M."/>
            <person name="Begovic E."/>
            <person name="Chapman J."/>
            <person name="Putnam N.H."/>
            <person name="Hellsten U."/>
            <person name="Kawashima T."/>
            <person name="Kuo A."/>
            <person name="Mitros T."/>
            <person name="Salamov A."/>
            <person name="Carpenter M.L."/>
            <person name="Signorovitch A.Y."/>
            <person name="Moreno M.A."/>
            <person name="Kamm K."/>
            <person name="Grimwood J."/>
            <person name="Schmutz J."/>
            <person name="Shapiro H."/>
            <person name="Grigoriev I.V."/>
            <person name="Buss L.W."/>
            <person name="Schierwater B."/>
            <person name="Dellaporta S.L."/>
            <person name="Rokhsar D.S."/>
        </authorList>
    </citation>
    <scope>NUCLEOTIDE SEQUENCE [LARGE SCALE GENOMIC DNA]</scope>
    <source>
        <strain evidence="18 19">Grell-BS-1999</strain>
    </source>
</reference>
<dbReference type="InterPro" id="IPR036291">
    <property type="entry name" value="NAD(P)-bd_dom_sf"/>
</dbReference>
<evidence type="ECO:0000256" key="13">
    <source>
        <dbReference type="ARBA" id="ARBA00093264"/>
    </source>
</evidence>
<comment type="catalytic activity">
    <reaction evidence="12">
        <text>(3R)-1,4-thiomorpholine-3-carboxylate + NADP(+) = 3,4-dehydrothiomorpholine-3-carboxylate + NADPH + 2 H(+)</text>
        <dbReference type="Rhea" id="RHEA:12500"/>
        <dbReference type="ChEBI" id="CHEBI:15378"/>
        <dbReference type="ChEBI" id="CHEBI:57783"/>
        <dbReference type="ChEBI" id="CHEBI:58349"/>
        <dbReference type="ChEBI" id="CHEBI:58517"/>
        <dbReference type="ChEBI" id="CHEBI:176873"/>
        <dbReference type="EC" id="1.5.1.25"/>
    </reaction>
    <physiologicalReaction direction="right-to-left" evidence="12">
        <dbReference type="Rhea" id="RHEA:12502"/>
    </physiologicalReaction>
</comment>
<comment type="catalytic activity">
    <reaction evidence="9">
        <text>(S)-cystathionine ketimine + NADPH + 2 H(+) = (3R,5S)-2,3,5,6,7-pentahydro-1,4-thiazepine-3,5-dicarboxylate + NADP(+)</text>
        <dbReference type="Rhea" id="RHEA:68036"/>
        <dbReference type="ChEBI" id="CHEBI:15378"/>
        <dbReference type="ChEBI" id="CHEBI:57783"/>
        <dbReference type="ChEBI" id="CHEBI:58349"/>
        <dbReference type="ChEBI" id="CHEBI:176808"/>
        <dbReference type="ChEBI" id="CHEBI:176810"/>
    </reaction>
    <physiologicalReaction direction="left-to-right" evidence="9">
        <dbReference type="Rhea" id="RHEA:68037"/>
    </physiologicalReaction>
</comment>
<comment type="catalytic activity">
    <reaction evidence="5">
        <text>L-pipecolate + NAD(+) = Delta(1)-piperideine-2-carboxylate + NADH + H(+)</text>
        <dbReference type="Rhea" id="RHEA:30807"/>
        <dbReference type="ChEBI" id="CHEBI:15378"/>
        <dbReference type="ChEBI" id="CHEBI:57540"/>
        <dbReference type="ChEBI" id="CHEBI:57945"/>
        <dbReference type="ChEBI" id="CHEBI:61185"/>
        <dbReference type="ChEBI" id="CHEBI:77631"/>
        <dbReference type="EC" id="1.5.1.1"/>
    </reaction>
    <physiologicalReaction direction="right-to-left" evidence="5">
        <dbReference type="Rhea" id="RHEA:30809"/>
    </physiologicalReaction>
</comment>
<evidence type="ECO:0000256" key="3">
    <source>
        <dbReference type="ARBA" id="ARBA00015173"/>
    </source>
</evidence>
<comment type="catalytic activity">
    <reaction evidence="6">
        <text>Delta(2)-thiazoline-2-carboxylate + NADPH + 2 H(+) = L-thiazolidine-2-carboxylate + NADP(+)</text>
        <dbReference type="Rhea" id="RHEA:68072"/>
        <dbReference type="ChEBI" id="CHEBI:15378"/>
        <dbReference type="ChEBI" id="CHEBI:57783"/>
        <dbReference type="ChEBI" id="CHEBI:58349"/>
        <dbReference type="ChEBI" id="CHEBI:176895"/>
        <dbReference type="ChEBI" id="CHEBI:176896"/>
    </reaction>
    <physiologicalReaction direction="left-to-right" evidence="6">
        <dbReference type="Rhea" id="RHEA:68073"/>
    </physiologicalReaction>
</comment>
<name>B3RRE4_TRIAD</name>
<dbReference type="OMA" id="VKIVNVH"/>
<evidence type="ECO:0000256" key="10">
    <source>
        <dbReference type="ARBA" id="ARBA00093248"/>
    </source>
</evidence>
<dbReference type="InterPro" id="IPR003462">
    <property type="entry name" value="ODC_Mu_crystall"/>
</dbReference>
<comment type="catalytic activity">
    <reaction evidence="11">
        <text>(S)-cystathionine ketimine + NADH + 2 H(+) = (3R,5S)-2,3,5,6,7-pentahydro-1,4-thiazepine-3,5-dicarboxylate + NAD(+)</text>
        <dbReference type="Rhea" id="RHEA:68032"/>
        <dbReference type="ChEBI" id="CHEBI:15378"/>
        <dbReference type="ChEBI" id="CHEBI:57540"/>
        <dbReference type="ChEBI" id="CHEBI:57945"/>
        <dbReference type="ChEBI" id="CHEBI:176808"/>
        <dbReference type="ChEBI" id="CHEBI:176810"/>
    </reaction>
    <physiologicalReaction direction="left-to-right" evidence="11">
        <dbReference type="Rhea" id="RHEA:68033"/>
    </physiologicalReaction>
</comment>
<protein>
    <recommendedName>
        <fullName evidence="3">Ketimine reductase mu-crystallin</fullName>
        <ecNumber evidence="16">1.5.1.1</ecNumber>
        <ecNumber evidence="2">1.5.1.25</ecNumber>
    </recommendedName>
    <alternativeName>
        <fullName evidence="17">1-piperideine-2-carboxylate/1-pyrroline-2-carboxylate reductase</fullName>
    </alternativeName>
    <alternativeName>
        <fullName evidence="4">NADP-regulated thyroid-hormone-binding protein</fullName>
    </alternativeName>
</protein>
<dbReference type="CTD" id="6752071"/>
<proteinExistence type="inferred from homology"/>
<evidence type="ECO:0000256" key="6">
    <source>
        <dbReference type="ARBA" id="ARBA00093197"/>
    </source>
</evidence>
<organism evidence="18 19">
    <name type="scientific">Trichoplax adhaerens</name>
    <name type="common">Trichoplax reptans</name>
    <dbReference type="NCBI Taxonomy" id="10228"/>
    <lineage>
        <taxon>Eukaryota</taxon>
        <taxon>Metazoa</taxon>
        <taxon>Placozoa</taxon>
        <taxon>Uniplacotomia</taxon>
        <taxon>Trichoplacea</taxon>
        <taxon>Trichoplacidae</taxon>
        <taxon>Trichoplax</taxon>
    </lineage>
</organism>
<dbReference type="GO" id="GO:0047127">
    <property type="term" value="F:thiomorpholine-carboxylate dehydrogenase activity"/>
    <property type="evidence" value="ECO:0007669"/>
    <property type="project" value="UniProtKB-EC"/>
</dbReference>
<evidence type="ECO:0000256" key="14">
    <source>
        <dbReference type="ARBA" id="ARBA00093273"/>
    </source>
</evidence>
<dbReference type="PhylomeDB" id="B3RRE4"/>
<dbReference type="Gene3D" id="3.30.1780.10">
    <property type="entry name" value="ornithine cyclodeaminase, domain 1"/>
    <property type="match status" value="1"/>
</dbReference>
<dbReference type="STRING" id="10228.B3RRE4"/>